<evidence type="ECO:0000313" key="8">
    <source>
        <dbReference type="EMBL" id="MCW1886859.1"/>
    </source>
</evidence>
<dbReference type="InterPro" id="IPR036291">
    <property type="entry name" value="NAD(P)-bd_dom_sf"/>
</dbReference>
<dbReference type="Gene3D" id="3.40.50.720">
    <property type="entry name" value="NAD(P)-binding Rossmann-like Domain"/>
    <property type="match status" value="1"/>
</dbReference>
<reference evidence="8 9" key="1">
    <citation type="submission" date="2022-10" db="EMBL/GenBank/DDBJ databases">
        <title>Luteolibacter flavescens strain MCCC 1K03193, whole genome shotgun sequencing project.</title>
        <authorList>
            <person name="Zhao G."/>
            <person name="Shen L."/>
        </authorList>
    </citation>
    <scope>NUCLEOTIDE SEQUENCE [LARGE SCALE GENOMIC DNA]</scope>
    <source>
        <strain evidence="8 9">MCCC 1K03193</strain>
    </source>
</reference>
<proteinExistence type="inferred from homology"/>
<comment type="cofactor">
    <cofactor evidence="1 6">
        <name>Zn(2+)</name>
        <dbReference type="ChEBI" id="CHEBI:29105"/>
    </cofactor>
</comment>
<gene>
    <name evidence="8" type="ORF">OKA04_19120</name>
</gene>
<dbReference type="Gene3D" id="3.90.180.10">
    <property type="entry name" value="Medium-chain alcohol dehydrogenases, catalytic domain"/>
    <property type="match status" value="1"/>
</dbReference>
<organism evidence="8 9">
    <name type="scientific">Luteolibacter flavescens</name>
    <dbReference type="NCBI Taxonomy" id="1859460"/>
    <lineage>
        <taxon>Bacteria</taxon>
        <taxon>Pseudomonadati</taxon>
        <taxon>Verrucomicrobiota</taxon>
        <taxon>Verrucomicrobiia</taxon>
        <taxon>Verrucomicrobiales</taxon>
        <taxon>Verrucomicrobiaceae</taxon>
        <taxon>Luteolibacter</taxon>
    </lineage>
</organism>
<keyword evidence="4 6" id="KW-0862">Zinc</keyword>
<dbReference type="Pfam" id="PF08240">
    <property type="entry name" value="ADH_N"/>
    <property type="match status" value="1"/>
</dbReference>
<comment type="similarity">
    <text evidence="2 6">Belongs to the zinc-containing alcohol dehydrogenase family.</text>
</comment>
<comment type="caution">
    <text evidence="8">The sequence shown here is derived from an EMBL/GenBank/DDBJ whole genome shotgun (WGS) entry which is preliminary data.</text>
</comment>
<evidence type="ECO:0000256" key="4">
    <source>
        <dbReference type="ARBA" id="ARBA00022833"/>
    </source>
</evidence>
<dbReference type="RefSeq" id="WP_264502812.1">
    <property type="nucleotide sequence ID" value="NZ_JAPDDS010000012.1"/>
</dbReference>
<dbReference type="PROSITE" id="PS00059">
    <property type="entry name" value="ADH_ZINC"/>
    <property type="match status" value="1"/>
</dbReference>
<dbReference type="EMBL" id="JAPDDS010000012">
    <property type="protein sequence ID" value="MCW1886859.1"/>
    <property type="molecule type" value="Genomic_DNA"/>
</dbReference>
<feature type="domain" description="Enoyl reductase (ER)" evidence="7">
    <location>
        <begin position="7"/>
        <end position="329"/>
    </location>
</feature>
<evidence type="ECO:0000256" key="2">
    <source>
        <dbReference type="ARBA" id="ARBA00008072"/>
    </source>
</evidence>
<dbReference type="SMART" id="SM00829">
    <property type="entry name" value="PKS_ER"/>
    <property type="match status" value="1"/>
</dbReference>
<keyword evidence="3 6" id="KW-0479">Metal-binding</keyword>
<evidence type="ECO:0000313" key="9">
    <source>
        <dbReference type="Proteomes" id="UP001207930"/>
    </source>
</evidence>
<dbReference type="PANTHER" id="PTHR43161">
    <property type="entry name" value="SORBITOL DEHYDROGENASE"/>
    <property type="match status" value="1"/>
</dbReference>
<protein>
    <submittedName>
        <fullName evidence="8">Galactitol-1-phosphate 5-dehydrogenase</fullName>
    </submittedName>
</protein>
<dbReference type="Pfam" id="PF00107">
    <property type="entry name" value="ADH_zinc_N"/>
    <property type="match status" value="1"/>
</dbReference>
<evidence type="ECO:0000256" key="6">
    <source>
        <dbReference type="RuleBase" id="RU361277"/>
    </source>
</evidence>
<evidence type="ECO:0000259" key="7">
    <source>
        <dbReference type="SMART" id="SM00829"/>
    </source>
</evidence>
<dbReference type="InterPro" id="IPR013154">
    <property type="entry name" value="ADH-like_N"/>
</dbReference>
<evidence type="ECO:0000256" key="5">
    <source>
        <dbReference type="ARBA" id="ARBA00023002"/>
    </source>
</evidence>
<evidence type="ECO:0000256" key="3">
    <source>
        <dbReference type="ARBA" id="ARBA00022723"/>
    </source>
</evidence>
<dbReference type="PANTHER" id="PTHR43161:SF26">
    <property type="entry name" value="GALACTITOL 1-PHOSPHATE 5-DEHYDROGENASE"/>
    <property type="match status" value="1"/>
</dbReference>
<dbReference type="InterPro" id="IPR020843">
    <property type="entry name" value="ER"/>
</dbReference>
<name>A0ABT3FU87_9BACT</name>
<dbReference type="SUPFAM" id="SSF51735">
    <property type="entry name" value="NAD(P)-binding Rossmann-fold domains"/>
    <property type="match status" value="1"/>
</dbReference>
<dbReference type="Proteomes" id="UP001207930">
    <property type="component" value="Unassembled WGS sequence"/>
</dbReference>
<keyword evidence="5" id="KW-0560">Oxidoreductase</keyword>
<dbReference type="InterPro" id="IPR011032">
    <property type="entry name" value="GroES-like_sf"/>
</dbReference>
<dbReference type="InterPro" id="IPR002328">
    <property type="entry name" value="ADH_Zn_CS"/>
</dbReference>
<sequence length="339" mass="34840">MKALQLVAPSTLAVVDLPAPMPGPGEVRLRVKACGICGSDLHGMDGSSGRRIPPLVMGHEASGTVDVVGEGVTGWRPGDRVTFDSTVWCGECGYCREGRVNLCDARQVVGVACAEFRRDGAFAEFVTVPQRIVHRLPDALSYEEAAFAEPVGVALHAVKRAGDVAGSTALVVGAGLIGLLVIQALRRAGAARIIAVDLDEGRLTLARELGADEAILSGSAPVPEVDLAMEVVGAAPTVDLAIRSVRKGGRVVLVGNLSPVVPLPLQIVVTRELDVVGTCAIAGEYPEALDAIASGDIRVKPLISASVSLEDGVTAFEKAKSPGALKVLVIDGGAAAGEL</sequence>
<dbReference type="CDD" id="cd08236">
    <property type="entry name" value="sugar_DH"/>
    <property type="match status" value="1"/>
</dbReference>
<dbReference type="SUPFAM" id="SSF50129">
    <property type="entry name" value="GroES-like"/>
    <property type="match status" value="1"/>
</dbReference>
<dbReference type="InterPro" id="IPR013149">
    <property type="entry name" value="ADH-like_C"/>
</dbReference>
<evidence type="ECO:0000256" key="1">
    <source>
        <dbReference type="ARBA" id="ARBA00001947"/>
    </source>
</evidence>
<accession>A0ABT3FU87</accession>
<keyword evidence="9" id="KW-1185">Reference proteome</keyword>